<organism evidence="1">
    <name type="scientific">Rhizophagus irregularis (strain DAOM 181602 / DAOM 197198 / MUCL 43194)</name>
    <name type="common">Arbuscular mycorrhizal fungus</name>
    <name type="synonym">Glomus intraradices</name>
    <dbReference type="NCBI Taxonomy" id="747089"/>
    <lineage>
        <taxon>Eukaryota</taxon>
        <taxon>Fungi</taxon>
        <taxon>Fungi incertae sedis</taxon>
        <taxon>Mucoromycota</taxon>
        <taxon>Glomeromycotina</taxon>
        <taxon>Glomeromycetes</taxon>
        <taxon>Glomerales</taxon>
        <taxon>Glomeraceae</taxon>
        <taxon>Rhizophagus</taxon>
    </lineage>
</organism>
<dbReference type="AlphaFoldDB" id="U9SPF0"/>
<gene>
    <name evidence="1" type="ORF">GLOINDRAFT_13159</name>
</gene>
<evidence type="ECO:0000313" key="1">
    <source>
        <dbReference type="EMBL" id="ERZ95902.1"/>
    </source>
</evidence>
<reference evidence="1" key="1">
    <citation type="submission" date="2013-07" db="EMBL/GenBank/DDBJ databases">
        <title>The genome of an arbuscular mycorrhizal fungus provides insights into the evolution of the oldest plant symbiosis.</title>
        <authorList>
            <consortium name="DOE Joint Genome Institute"/>
            <person name="Tisserant E."/>
            <person name="Malbreil M."/>
            <person name="Kuo A."/>
            <person name="Kohler A."/>
            <person name="Symeonidi A."/>
            <person name="Balestrini R."/>
            <person name="Charron P."/>
            <person name="Duensing N."/>
            <person name="Frei-dit-Frey N."/>
            <person name="Gianinazzi-Pearson V."/>
            <person name="Gilbert B."/>
            <person name="Handa Y."/>
            <person name="Hijri M."/>
            <person name="Kaul R."/>
            <person name="Kawaguchi M."/>
            <person name="Krajinski F."/>
            <person name="Lammers P."/>
            <person name="Lapierre D."/>
            <person name="Masclaux F.G."/>
            <person name="Murat C."/>
            <person name="Morin E."/>
            <person name="Ndikumana S."/>
            <person name="Pagni M."/>
            <person name="Petitpierre D."/>
            <person name="Requena N."/>
            <person name="Rosikiewicz P."/>
            <person name="Riley R."/>
            <person name="Saito K."/>
            <person name="San Clemente H."/>
            <person name="Shapiro H."/>
            <person name="van Tuinen D."/>
            <person name="Becard G."/>
            <person name="Bonfante P."/>
            <person name="Paszkowski U."/>
            <person name="Shachar-Hill Y."/>
            <person name="Young J.P."/>
            <person name="Sanders I.R."/>
            <person name="Henrissat B."/>
            <person name="Rensing S.A."/>
            <person name="Grigoriev I.V."/>
            <person name="Corradi N."/>
            <person name="Roux C."/>
            <person name="Martin F."/>
        </authorList>
    </citation>
    <scope>NUCLEOTIDE SEQUENCE</scope>
    <source>
        <strain evidence="1">DAOM 197198</strain>
    </source>
</reference>
<sequence>MEDQSYPPNQEQYSGQLIPLLLTRNNLVPPCENCEEFKEICQDNHLHVKSCIHCFKEYAYCFCNQNVNL</sequence>
<dbReference type="EMBL" id="KI300873">
    <property type="protein sequence ID" value="ERZ95902.1"/>
    <property type="molecule type" value="Genomic_DNA"/>
</dbReference>
<dbReference type="HOGENOM" id="CLU_2777254_0_0_1"/>
<protein>
    <submittedName>
        <fullName evidence="1">Uncharacterized protein</fullName>
    </submittedName>
</protein>
<accession>U9SPF0</accession>
<name>U9SPF0_RHIID</name>
<proteinExistence type="predicted"/>